<evidence type="ECO:0000256" key="1">
    <source>
        <dbReference type="ARBA" id="ARBA00007521"/>
    </source>
</evidence>
<evidence type="ECO:0000256" key="3">
    <source>
        <dbReference type="SAM" id="MobiDB-lite"/>
    </source>
</evidence>
<name>A0ABX0Z7J6_9ACTN</name>
<dbReference type="EMBL" id="JAATEO010000018">
    <property type="protein sequence ID" value="NJP33797.1"/>
    <property type="molecule type" value="Genomic_DNA"/>
</dbReference>
<reference evidence="4 5" key="1">
    <citation type="submission" date="2020-03" db="EMBL/GenBank/DDBJ databases">
        <title>WGS of actinomycetes isolated from Thailand.</title>
        <authorList>
            <person name="Thawai C."/>
        </authorList>
    </citation>
    <scope>NUCLEOTIDE SEQUENCE [LARGE SCALE GENOMIC DNA]</scope>
    <source>
        <strain evidence="4 5">HSS6-12</strain>
    </source>
</reference>
<feature type="region of interest" description="Disordered" evidence="3">
    <location>
        <begin position="30"/>
        <end position="106"/>
    </location>
</feature>
<sequence length="203" mass="22138">MPDWLLWAAAIVLAVAAGWAWNEWRHRAAGRRSAGPGDTRPEAGGGTRDRRGGTRGGGSRGGVGGTRPGGRGDTRTRSRRGSRDRVPAPPRPRTGEATPARTPRPGEIWWADVPYADGSGSKVRPCLVLRADERAADVLKITSQDKSDRDDHVPIPTRSWDPDADHDSFVNLTEPVRVPLADFANHAGTCDPTLWRQIRRLPH</sequence>
<protein>
    <submittedName>
        <fullName evidence="4">Type II toxin-antitoxin system PemK/MazF family toxin</fullName>
    </submittedName>
</protein>
<feature type="compositionally biased region" description="Gly residues" evidence="3">
    <location>
        <begin position="54"/>
        <end position="69"/>
    </location>
</feature>
<evidence type="ECO:0000313" key="4">
    <source>
        <dbReference type="EMBL" id="NJP33797.1"/>
    </source>
</evidence>
<keyword evidence="5" id="KW-1185">Reference proteome</keyword>
<accession>A0ABX0Z7J6</accession>
<proteinExistence type="inferred from homology"/>
<dbReference type="SUPFAM" id="SSF50118">
    <property type="entry name" value="Cell growth inhibitor/plasmid maintenance toxic component"/>
    <property type="match status" value="1"/>
</dbReference>
<gene>
    <name evidence="4" type="ORF">HCJ94_17875</name>
</gene>
<evidence type="ECO:0000256" key="2">
    <source>
        <dbReference type="ARBA" id="ARBA00022649"/>
    </source>
</evidence>
<organism evidence="4 5">
    <name type="scientific">Micromonospora thermarum</name>
    <dbReference type="NCBI Taxonomy" id="2720024"/>
    <lineage>
        <taxon>Bacteria</taxon>
        <taxon>Bacillati</taxon>
        <taxon>Actinomycetota</taxon>
        <taxon>Actinomycetes</taxon>
        <taxon>Micromonosporales</taxon>
        <taxon>Micromonosporaceae</taxon>
        <taxon>Micromonospora</taxon>
    </lineage>
</organism>
<comment type="caution">
    <text evidence="4">The sequence shown here is derived from an EMBL/GenBank/DDBJ whole genome shotgun (WGS) entry which is preliminary data.</text>
</comment>
<evidence type="ECO:0000313" key="5">
    <source>
        <dbReference type="Proteomes" id="UP000783871"/>
    </source>
</evidence>
<comment type="similarity">
    <text evidence="1">Belongs to the PemK/MazF family.</text>
</comment>
<dbReference type="InterPro" id="IPR011067">
    <property type="entry name" value="Plasmid_toxin/cell-grow_inhib"/>
</dbReference>
<dbReference type="RefSeq" id="WP_168002165.1">
    <property type="nucleotide sequence ID" value="NZ_JAATEO010000018.1"/>
</dbReference>
<dbReference type="Proteomes" id="UP000783871">
    <property type="component" value="Unassembled WGS sequence"/>
</dbReference>
<dbReference type="Pfam" id="PF02452">
    <property type="entry name" value="PemK_toxin"/>
    <property type="match status" value="1"/>
</dbReference>
<dbReference type="Gene3D" id="2.30.30.110">
    <property type="match status" value="1"/>
</dbReference>
<feature type="compositionally biased region" description="Basic and acidic residues" evidence="3">
    <location>
        <begin position="70"/>
        <end position="86"/>
    </location>
</feature>
<keyword evidence="2" id="KW-1277">Toxin-antitoxin system</keyword>
<dbReference type="InterPro" id="IPR003477">
    <property type="entry name" value="PemK-like"/>
</dbReference>